<feature type="transmembrane region" description="Helical" evidence="12">
    <location>
        <begin position="1630"/>
        <end position="1652"/>
    </location>
</feature>
<dbReference type="Gene3D" id="3.20.20.80">
    <property type="entry name" value="Glycosidases"/>
    <property type="match status" value="1"/>
</dbReference>
<dbReference type="SMART" id="SM00812">
    <property type="entry name" value="Alpha_L_fucos"/>
    <property type="match status" value="1"/>
</dbReference>
<proteinExistence type="inferred from homology"/>
<keyword evidence="6" id="KW-0732">Signal</keyword>
<feature type="region of interest" description="Disordered" evidence="11">
    <location>
        <begin position="1106"/>
        <end position="1154"/>
    </location>
</feature>
<dbReference type="Proteomes" id="UP001050691">
    <property type="component" value="Unassembled WGS sequence"/>
</dbReference>
<comment type="subcellular location">
    <subcellularLocation>
        <location evidence="2">Membrane</location>
        <topology evidence="2">Multi-pass membrane protein</topology>
    </subcellularLocation>
</comment>
<comment type="caution">
    <text evidence="14">The sequence shown here is derived from an EMBL/GenBank/DDBJ whole genome shotgun (WGS) entry which is preliminary data.</text>
</comment>
<feature type="region of interest" description="Disordered" evidence="11">
    <location>
        <begin position="856"/>
        <end position="884"/>
    </location>
</feature>
<feature type="compositionally biased region" description="Polar residues" evidence="11">
    <location>
        <begin position="1126"/>
        <end position="1137"/>
    </location>
</feature>
<evidence type="ECO:0000256" key="10">
    <source>
        <dbReference type="ARBA" id="ARBA00023295"/>
    </source>
</evidence>
<name>A0AAV5ARU5_9AGAM</name>
<comment type="similarity">
    <text evidence="3">Belongs to the glycosyl hydrolase 29 family.</text>
</comment>
<reference evidence="14" key="1">
    <citation type="submission" date="2021-10" db="EMBL/GenBank/DDBJ databases">
        <title>De novo Genome Assembly of Clathrus columnatus (Basidiomycota, Fungi) Using Illumina and Nanopore Sequence Data.</title>
        <authorList>
            <person name="Ogiso-Tanaka E."/>
            <person name="Itagaki H."/>
            <person name="Hosoya T."/>
            <person name="Hosaka K."/>
        </authorList>
    </citation>
    <scope>NUCLEOTIDE SEQUENCE</scope>
    <source>
        <strain evidence="14">MO-923</strain>
    </source>
</reference>
<evidence type="ECO:0000256" key="5">
    <source>
        <dbReference type="ARBA" id="ARBA00022692"/>
    </source>
</evidence>
<dbReference type="InterPro" id="IPR057739">
    <property type="entry name" value="Glyco_hydro_29_N"/>
</dbReference>
<feature type="compositionally biased region" description="Polar residues" evidence="11">
    <location>
        <begin position="1330"/>
        <end position="1365"/>
    </location>
</feature>
<accession>A0AAV5ARU5</accession>
<evidence type="ECO:0000256" key="12">
    <source>
        <dbReference type="SAM" id="Phobius"/>
    </source>
</evidence>
<feature type="compositionally biased region" description="Low complexity" evidence="11">
    <location>
        <begin position="1009"/>
        <end position="1023"/>
    </location>
</feature>
<dbReference type="InterPro" id="IPR016286">
    <property type="entry name" value="FUC_metazoa-typ"/>
</dbReference>
<dbReference type="GO" id="GO:0016020">
    <property type="term" value="C:membrane"/>
    <property type="evidence" value="ECO:0007669"/>
    <property type="project" value="UniProtKB-SubCell"/>
</dbReference>
<dbReference type="PANTHER" id="PTHR10030:SF37">
    <property type="entry name" value="ALPHA-L-FUCOSIDASE-RELATED"/>
    <property type="match status" value="1"/>
</dbReference>
<dbReference type="PRINTS" id="PR00741">
    <property type="entry name" value="GLHYDRLASE29"/>
</dbReference>
<evidence type="ECO:0000256" key="6">
    <source>
        <dbReference type="ARBA" id="ARBA00022729"/>
    </source>
</evidence>
<evidence type="ECO:0000256" key="3">
    <source>
        <dbReference type="ARBA" id="ARBA00007951"/>
    </source>
</evidence>
<dbReference type="Pfam" id="PF01120">
    <property type="entry name" value="Alpha_L_fucos"/>
    <property type="match status" value="1"/>
</dbReference>
<keyword evidence="10" id="KW-0326">Glycosidase</keyword>
<dbReference type="PANTHER" id="PTHR10030">
    <property type="entry name" value="ALPHA-L-FUCOSIDASE"/>
    <property type="match status" value="1"/>
</dbReference>
<feature type="region of interest" description="Disordered" evidence="11">
    <location>
        <begin position="1330"/>
        <end position="1399"/>
    </location>
</feature>
<gene>
    <name evidence="14" type="ORF">Clacol_009763</name>
</gene>
<evidence type="ECO:0000256" key="1">
    <source>
        <dbReference type="ARBA" id="ARBA00004071"/>
    </source>
</evidence>
<keyword evidence="8 12" id="KW-1133">Transmembrane helix</keyword>
<evidence type="ECO:0000256" key="2">
    <source>
        <dbReference type="ARBA" id="ARBA00004141"/>
    </source>
</evidence>
<evidence type="ECO:0000256" key="8">
    <source>
        <dbReference type="ARBA" id="ARBA00022989"/>
    </source>
</evidence>
<keyword evidence="9 12" id="KW-0472">Membrane</keyword>
<dbReference type="InterPro" id="IPR007568">
    <property type="entry name" value="RTA1"/>
</dbReference>
<keyword evidence="5 12" id="KW-0812">Transmembrane</keyword>
<dbReference type="GO" id="GO:0004560">
    <property type="term" value="F:alpha-L-fucosidase activity"/>
    <property type="evidence" value="ECO:0007669"/>
    <property type="project" value="UniProtKB-EC"/>
</dbReference>
<dbReference type="GO" id="GO:0016139">
    <property type="term" value="P:glycoside catabolic process"/>
    <property type="evidence" value="ECO:0007669"/>
    <property type="project" value="TreeGrafter"/>
</dbReference>
<keyword evidence="15" id="KW-1185">Reference proteome</keyword>
<comment type="function">
    <text evidence="1">Alpha-L-fucosidase is responsible for hydrolyzing the alpha-1,6-linked fucose joined to the reducing-end N-acetylglucosamine of the carbohydrate moieties of glycoproteins.</text>
</comment>
<dbReference type="EC" id="3.2.1.51" evidence="4"/>
<feature type="region of interest" description="Disordered" evidence="11">
    <location>
        <begin position="1454"/>
        <end position="1551"/>
    </location>
</feature>
<feature type="region of interest" description="Disordered" evidence="11">
    <location>
        <begin position="956"/>
        <end position="1046"/>
    </location>
</feature>
<protein>
    <recommendedName>
        <fullName evidence="4">alpha-L-fucosidase</fullName>
        <ecNumber evidence="4">3.2.1.51</ecNumber>
    </recommendedName>
</protein>
<dbReference type="EMBL" id="BPWL01000011">
    <property type="protein sequence ID" value="GJJ15485.1"/>
    <property type="molecule type" value="Genomic_DNA"/>
</dbReference>
<feature type="compositionally biased region" description="Low complexity" evidence="11">
    <location>
        <begin position="1491"/>
        <end position="1518"/>
    </location>
</feature>
<evidence type="ECO:0000256" key="4">
    <source>
        <dbReference type="ARBA" id="ARBA00012662"/>
    </source>
</evidence>
<feature type="compositionally biased region" description="Low complexity" evidence="11">
    <location>
        <begin position="856"/>
        <end position="865"/>
    </location>
</feature>
<dbReference type="GO" id="GO:0006004">
    <property type="term" value="P:fucose metabolic process"/>
    <property type="evidence" value="ECO:0007669"/>
    <property type="project" value="InterPro"/>
</dbReference>
<feature type="region of interest" description="Disordered" evidence="11">
    <location>
        <begin position="1253"/>
        <end position="1277"/>
    </location>
</feature>
<feature type="domain" description="Glycoside hydrolase family 29 N-terminal" evidence="13">
    <location>
        <begin position="410"/>
        <end position="759"/>
    </location>
</feature>
<evidence type="ECO:0000256" key="9">
    <source>
        <dbReference type="ARBA" id="ARBA00023136"/>
    </source>
</evidence>
<evidence type="ECO:0000256" key="7">
    <source>
        <dbReference type="ARBA" id="ARBA00022801"/>
    </source>
</evidence>
<feature type="compositionally biased region" description="Polar residues" evidence="11">
    <location>
        <begin position="973"/>
        <end position="1008"/>
    </location>
</feature>
<dbReference type="InterPro" id="IPR017853">
    <property type="entry name" value="GH"/>
</dbReference>
<sequence>MIRGGGEVYGRFKPKTYIKIFITVDIISLFVQGAGGGLAATSSSTTAINTGGDIVLVGIVFQLLLAAEFIYRFRLKKPLKKYVPVSLARGLMAPGNIRPPFMTPKLDSSMPEDRINLMIISLSIATILLIVRSFTLPPWRSSSFDNIVAQGQNITPPIPGGHFQSLHLLSSADGSSTYTNNISVTYKDGTLQTQPLLIAQWTGARGVINSISEFTYTATGINGNASHIQYFEIPLNAGKELASIILPTGEVSGISSEASKSPGPSLTFQYIRSRNQWFNDSARPSPIEDLAMTYVKPLDTSRSPITPDIVQVIEVAISNLPFSSSQTDTSSWLTGQHTVVIQSSHVDTVYAGILNRLRSGDQARVKVGVVNAPGVERGTSTTASAVVWNSHGDVIAQSVEFGIVAGIPIYEPTIQSLQVHEASKWHEDSKIPAFAPSGLQYAEWYWWQQHNPNNTNSPTWVYHKETYGEQFVYDDFIPMFDPVKEGWSPDIFTNLFQEAGAGYFVLVTKHHDGFCLFDSQNTTHRSSLNYGPKTDLIDSIITSSETLHPNLVPGTYFSLPEWFNPAYAKYGFSSWPGGLAHNAYNWSELEPYTGFIPVEDFITDVQAPQMRILVGPPDGESKGYDTNILWCDIGGPTNVTEVIPDWYNRKYLEGKNVVIDDRCGTWVYDFDTPEYSTYGVVKQDKWETTSGLDPFSYGYNAQTPAANYMNTTTGVHMLIDIVSKNGNWLLDIGPMKNGSIVEPEVTTLRGMGSWLKNAGKAIYATDYWFIGPQESSNLRFTTTPLAFYITTLTLPTPSFSIRSPVPILNGDEITLLGGSGEKLKFEVNDDEVIIYVSENEASLVKDAWAFESQSTAASSPSTAPSLDPPTPAATHLPVITPDDDGNKIISSLGRKINPDMNTLLESVPSLPSGSTSAKRQKSRSLTLGKEVQSDEENPFLVTPDNRTNFISRIFSSYSNGSPVSITPGRKRSSTLPLSSEITRTPQTPTPNASPSDSYHTPTNGSSPNGSLPSAPPSSISGSGRYKRSYLSHTPEKPEGDLNTQRPLLDEDNSIRYDHNASPQHDISSPESATLGAIFHSGKGIKSQGRSSTIESPLVTAVTTQSDKISFTPPRTSTPPPLGRSTNSYRRQPLNTYTYPPRSRSRHTFDEGSRSSILSESPILFPSFRRMSESLGKIMTSPSSSDKARKEKEAPVVDDVFTDTQNKPSNGTFILTGERRLSADWSSVEAVRGDVGGAESWPSSVSKEMVRLSLKDSPKSAGNNELRRTTSSPVKSVATDVDLNPKNPTLFGSIGEDRRAFFRAISGKGHAGRRGHKERSSLTQLMTALGVSNGNGSLANRNNDNPTDGNVSESKSTNAKIETPTLTRGGGSSIPLVSVTASTPVEPHPPHRPSVMSDPGPGLNVAVAGSAAGSKRKIADADDEPTTSFLVASSSAPVNTNTNKNSVRSILVTRSESMDRPSDASHTSHAPSSFRLPQSKRIRLSETPPPSQSQSRAASPPRSPPRNRNTSSSPQPSRPGSAAAVAVNPRGQSRTSLDSRRHNNRSPSLSESASIPVMAILTPRAPSIDTRHSLNTYHMRDPSLPPSRRQSAVWKGAATRKVLDEDILGMKSRSSLDRWGVESSLFPLQGWAFVVGFLVFPLWWVAAICPVIWGWGSRWKKRRFGDIHLIYTEEELQARETLEYDVAYTWRKRCRIMSVFGLFVYVPLIVLIAVLVPRSA</sequence>
<feature type="compositionally biased region" description="Polar residues" evidence="11">
    <location>
        <begin position="902"/>
        <end position="917"/>
    </location>
</feature>
<evidence type="ECO:0000313" key="15">
    <source>
        <dbReference type="Proteomes" id="UP001050691"/>
    </source>
</evidence>
<keyword evidence="7" id="KW-0378">Hydrolase</keyword>
<evidence type="ECO:0000256" key="11">
    <source>
        <dbReference type="SAM" id="MobiDB-lite"/>
    </source>
</evidence>
<evidence type="ECO:0000313" key="14">
    <source>
        <dbReference type="EMBL" id="GJJ15485.1"/>
    </source>
</evidence>
<evidence type="ECO:0000259" key="13">
    <source>
        <dbReference type="Pfam" id="PF01120"/>
    </source>
</evidence>
<feature type="transmembrane region" description="Helical" evidence="12">
    <location>
        <begin position="54"/>
        <end position="71"/>
    </location>
</feature>
<dbReference type="Pfam" id="PF04479">
    <property type="entry name" value="RTA1"/>
    <property type="match status" value="1"/>
</dbReference>
<feature type="region of interest" description="Disordered" evidence="11">
    <location>
        <begin position="902"/>
        <end position="943"/>
    </location>
</feature>
<feature type="transmembrane region" description="Helical" evidence="12">
    <location>
        <begin position="1695"/>
        <end position="1715"/>
    </location>
</feature>
<organism evidence="14 15">
    <name type="scientific">Clathrus columnatus</name>
    <dbReference type="NCBI Taxonomy" id="1419009"/>
    <lineage>
        <taxon>Eukaryota</taxon>
        <taxon>Fungi</taxon>
        <taxon>Dikarya</taxon>
        <taxon>Basidiomycota</taxon>
        <taxon>Agaricomycotina</taxon>
        <taxon>Agaricomycetes</taxon>
        <taxon>Phallomycetidae</taxon>
        <taxon>Phallales</taxon>
        <taxon>Clathraceae</taxon>
        <taxon>Clathrus</taxon>
    </lineage>
</organism>
<feature type="transmembrane region" description="Helical" evidence="12">
    <location>
        <begin position="20"/>
        <end position="42"/>
    </location>
</feature>
<feature type="transmembrane region" description="Helical" evidence="12">
    <location>
        <begin position="115"/>
        <end position="134"/>
    </location>
</feature>
<dbReference type="InterPro" id="IPR000933">
    <property type="entry name" value="Glyco_hydro_29"/>
</dbReference>
<dbReference type="SUPFAM" id="SSF51445">
    <property type="entry name" value="(Trans)glycosidases"/>
    <property type="match status" value="1"/>
</dbReference>